<feature type="transmembrane region" description="Helical" evidence="7">
    <location>
        <begin position="208"/>
        <end position="230"/>
    </location>
</feature>
<name>A0A1X7P0Z6_9MICO</name>
<evidence type="ECO:0000313" key="9">
    <source>
        <dbReference type="EMBL" id="SMH44270.1"/>
    </source>
</evidence>
<comment type="subcellular location">
    <subcellularLocation>
        <location evidence="1">Cell membrane</location>
        <topology evidence="1">Multi-pass membrane protein</topology>
    </subcellularLocation>
</comment>
<keyword evidence="3" id="KW-1003">Cell membrane</keyword>
<evidence type="ECO:0000256" key="4">
    <source>
        <dbReference type="ARBA" id="ARBA00022692"/>
    </source>
</evidence>
<feature type="transmembrane region" description="Helical" evidence="7">
    <location>
        <begin position="263"/>
        <end position="288"/>
    </location>
</feature>
<dbReference type="EMBL" id="FXBM01000002">
    <property type="protein sequence ID" value="SMH44270.1"/>
    <property type="molecule type" value="Genomic_DNA"/>
</dbReference>
<dbReference type="GO" id="GO:0140359">
    <property type="term" value="F:ABC-type transporter activity"/>
    <property type="evidence" value="ECO:0007669"/>
    <property type="project" value="InterPro"/>
</dbReference>
<keyword evidence="4 7" id="KW-0812">Transmembrane</keyword>
<keyword evidence="10" id="KW-1185">Reference proteome</keyword>
<dbReference type="InterPro" id="IPR013525">
    <property type="entry name" value="ABC2_TM"/>
</dbReference>
<comment type="similarity">
    <text evidence="2">Belongs to the ABC-2 integral membrane protein family.</text>
</comment>
<dbReference type="OrthoDB" id="4571363at2"/>
<dbReference type="Gene3D" id="3.40.1710.10">
    <property type="entry name" value="abc type-2 transporter like domain"/>
    <property type="match status" value="1"/>
</dbReference>
<dbReference type="RefSeq" id="WP_085476759.1">
    <property type="nucleotide sequence ID" value="NZ_FXBM01000002.1"/>
</dbReference>
<dbReference type="PANTHER" id="PTHR43077">
    <property type="entry name" value="TRANSPORT PERMEASE YVFS-RELATED"/>
    <property type="match status" value="1"/>
</dbReference>
<dbReference type="GO" id="GO:0005886">
    <property type="term" value="C:plasma membrane"/>
    <property type="evidence" value="ECO:0007669"/>
    <property type="project" value="UniProtKB-SubCell"/>
</dbReference>
<dbReference type="STRING" id="1891671.SAMN06295885_2335"/>
<evidence type="ECO:0000256" key="6">
    <source>
        <dbReference type="ARBA" id="ARBA00023136"/>
    </source>
</evidence>
<evidence type="ECO:0000256" key="2">
    <source>
        <dbReference type="ARBA" id="ARBA00007783"/>
    </source>
</evidence>
<evidence type="ECO:0000259" key="8">
    <source>
        <dbReference type="Pfam" id="PF12698"/>
    </source>
</evidence>
<sequence>MRSRLTFALNPGTWLMPLVLIFGLAVLFPAVYLSATVDPQANLHGMRVGLVVEPQEGAGAGTDFAATVASAITGGVDSEKIDLIVLDSAELDQRMRNDDLAGAIVIPATFDAAVQTLLPGTDGAIGRPTIEIRTNAGDGGISSGLLTANVSPLLTGVDQEFGRTLTAGVAQSGAPTTPAQTQLLAAPFDVETSAYRALPASAGFGTSAFYYALILLLIGFVGASVVNPLVDSARGFSPSELGPLVIRRPALPLSRRHTLLVKYGVMVAAAPLTALLVELVAHLAGIPISDPVQLWALSSAAIAAVGLGALSVFALLGSGIGSLANTLFFVALSMTASGGTVPLSAVPGFFEAISFVEPFRPVLQGVRAILYFDAVPEAGLYAAWLHIGLGALVAVALGLLTTRLYSRPRTPRAA</sequence>
<dbReference type="InterPro" id="IPR051328">
    <property type="entry name" value="T7SS_ABC-Transporter"/>
</dbReference>
<dbReference type="PANTHER" id="PTHR43077:SF8">
    <property type="entry name" value="DOXORUBICIN RESISTANCE ABC TRANSPORTER PERMEASE PROTEIN DRRB"/>
    <property type="match status" value="1"/>
</dbReference>
<gene>
    <name evidence="9" type="ORF">SAMN06295885_2335</name>
</gene>
<evidence type="ECO:0000256" key="3">
    <source>
        <dbReference type="ARBA" id="ARBA00022475"/>
    </source>
</evidence>
<proteinExistence type="inferred from homology"/>
<protein>
    <recommendedName>
        <fullName evidence="8">ABC-2 type transporter transmembrane domain-containing protein</fullName>
    </recommendedName>
</protein>
<keyword evidence="6 7" id="KW-0472">Membrane</keyword>
<evidence type="ECO:0000256" key="5">
    <source>
        <dbReference type="ARBA" id="ARBA00022989"/>
    </source>
</evidence>
<evidence type="ECO:0000256" key="1">
    <source>
        <dbReference type="ARBA" id="ARBA00004651"/>
    </source>
</evidence>
<organism evidence="9 10">
    <name type="scientific">Rathayibacter oskolensis</name>
    <dbReference type="NCBI Taxonomy" id="1891671"/>
    <lineage>
        <taxon>Bacteria</taxon>
        <taxon>Bacillati</taxon>
        <taxon>Actinomycetota</taxon>
        <taxon>Actinomycetes</taxon>
        <taxon>Micrococcales</taxon>
        <taxon>Microbacteriaceae</taxon>
        <taxon>Rathayibacter</taxon>
    </lineage>
</organism>
<dbReference type="Proteomes" id="UP000193711">
    <property type="component" value="Unassembled WGS sequence"/>
</dbReference>
<feature type="transmembrane region" description="Helical" evidence="7">
    <location>
        <begin position="328"/>
        <end position="350"/>
    </location>
</feature>
<keyword evidence="5 7" id="KW-1133">Transmembrane helix</keyword>
<feature type="domain" description="ABC-2 type transporter transmembrane" evidence="8">
    <location>
        <begin position="14"/>
        <end position="401"/>
    </location>
</feature>
<reference evidence="10" key="1">
    <citation type="submission" date="2017-04" db="EMBL/GenBank/DDBJ databases">
        <authorList>
            <person name="Varghese N."/>
            <person name="Submissions S."/>
        </authorList>
    </citation>
    <scope>NUCLEOTIDE SEQUENCE [LARGE SCALE GENOMIC DNA]</scope>
    <source>
        <strain evidence="10">VKM Ac-2121</strain>
    </source>
</reference>
<accession>A0A1X7P0Z6</accession>
<feature type="transmembrane region" description="Helical" evidence="7">
    <location>
        <begin position="294"/>
        <end position="316"/>
    </location>
</feature>
<dbReference type="Pfam" id="PF12698">
    <property type="entry name" value="ABC2_membrane_3"/>
    <property type="match status" value="1"/>
</dbReference>
<evidence type="ECO:0000313" key="10">
    <source>
        <dbReference type="Proteomes" id="UP000193711"/>
    </source>
</evidence>
<dbReference type="AlphaFoldDB" id="A0A1X7P0Z6"/>
<evidence type="ECO:0000256" key="7">
    <source>
        <dbReference type="SAM" id="Phobius"/>
    </source>
</evidence>
<feature type="transmembrane region" description="Helical" evidence="7">
    <location>
        <begin position="381"/>
        <end position="402"/>
    </location>
</feature>